<dbReference type="Gene3D" id="2.170.130.10">
    <property type="entry name" value="TonB-dependent receptor, plug domain"/>
    <property type="match status" value="1"/>
</dbReference>
<dbReference type="InterPro" id="IPR008969">
    <property type="entry name" value="CarboxyPept-like_regulatory"/>
</dbReference>
<keyword evidence="4" id="KW-0812">Transmembrane</keyword>
<evidence type="ECO:0000256" key="3">
    <source>
        <dbReference type="ARBA" id="ARBA00023237"/>
    </source>
</evidence>
<proteinExistence type="inferred from homology"/>
<gene>
    <name evidence="6" type="ORF">ACFS6H_05050</name>
</gene>
<dbReference type="SMART" id="SM00965">
    <property type="entry name" value="STN"/>
    <property type="match status" value="1"/>
</dbReference>
<evidence type="ECO:0000256" key="2">
    <source>
        <dbReference type="ARBA" id="ARBA00023136"/>
    </source>
</evidence>
<dbReference type="PROSITE" id="PS52016">
    <property type="entry name" value="TONB_DEPENDENT_REC_3"/>
    <property type="match status" value="1"/>
</dbReference>
<keyword evidence="6" id="KW-0675">Receptor</keyword>
<reference evidence="7" key="1">
    <citation type="journal article" date="2019" name="Int. J. Syst. Evol. Microbiol.">
        <title>The Global Catalogue of Microorganisms (GCM) 10K type strain sequencing project: providing services to taxonomists for standard genome sequencing and annotation.</title>
        <authorList>
            <consortium name="The Broad Institute Genomics Platform"/>
            <consortium name="The Broad Institute Genome Sequencing Center for Infectious Disease"/>
            <person name="Wu L."/>
            <person name="Ma J."/>
        </authorList>
    </citation>
    <scope>NUCLEOTIDE SEQUENCE [LARGE SCALE GENOMIC DNA]</scope>
    <source>
        <strain evidence="7">KCTC 23299</strain>
    </source>
</reference>
<dbReference type="InterPro" id="IPR039426">
    <property type="entry name" value="TonB-dep_rcpt-like"/>
</dbReference>
<protein>
    <submittedName>
        <fullName evidence="6">TonB-dependent receptor</fullName>
    </submittedName>
</protein>
<organism evidence="6 7">
    <name type="scientific">Terrimonas rubra</name>
    <dbReference type="NCBI Taxonomy" id="1035890"/>
    <lineage>
        <taxon>Bacteria</taxon>
        <taxon>Pseudomonadati</taxon>
        <taxon>Bacteroidota</taxon>
        <taxon>Chitinophagia</taxon>
        <taxon>Chitinophagales</taxon>
        <taxon>Chitinophagaceae</taxon>
        <taxon>Terrimonas</taxon>
    </lineage>
</organism>
<dbReference type="RefSeq" id="WP_386095896.1">
    <property type="nucleotide sequence ID" value="NZ_JBHUOZ010000001.1"/>
</dbReference>
<evidence type="ECO:0000256" key="4">
    <source>
        <dbReference type="PROSITE-ProRule" id="PRU01360"/>
    </source>
</evidence>
<accession>A0ABW6A3J1</accession>
<dbReference type="InterPro" id="IPR023997">
    <property type="entry name" value="TonB-dep_OMP_SusC/RagA_CS"/>
</dbReference>
<dbReference type="Pfam" id="PF07660">
    <property type="entry name" value="STN"/>
    <property type="match status" value="1"/>
</dbReference>
<dbReference type="EMBL" id="JBHUOZ010000001">
    <property type="protein sequence ID" value="MFD2919070.1"/>
    <property type="molecule type" value="Genomic_DNA"/>
</dbReference>
<evidence type="ECO:0000313" key="6">
    <source>
        <dbReference type="EMBL" id="MFD2919070.1"/>
    </source>
</evidence>
<keyword evidence="7" id="KW-1185">Reference proteome</keyword>
<dbReference type="Proteomes" id="UP001597511">
    <property type="component" value="Unassembled WGS sequence"/>
</dbReference>
<sequence>MKKNEAELIFNKLLSSTLLRFMKLTIFLLTVACLQVSANTYSQDKISLRMNTVEIKKVLFAIEKKSGYRFLFDEQILKGKPRVSVQAEETPVSDILNSVFSNTGIKYKILNTNLVVLKDDPASVEINVRELRVSGKVTSATGEPLSGISVSIKGTTVGTTTNEEGNFSLTVPDDATIVFSSVGYATMEERVNGRTTINVVLQSAEKTMEDIVVVGYGTSTRKDLTGSIASVKSAEITKQPAMSAMQSVQGKVAGLNIIASEAPGSTPNVIIRGLGTALGGRNPLYIVDGMAVDNINNINPTDIESIDVLKDASSASIYGLRAANGVIMVTTKKGRIGRAVIGYESYAGVKNILNRVKMADASQYIAYINQNLASINQTWRLADVSQQANNTDWYDEIIKNGSVFNNAISLSGGSENVDYFLSVNNFKENGILDGSSFTRNTIRNNNTYKFFNNKLRFNQTLNLTFSEATPKPYGAFSDAYRQSPLVPVMYANGRSGRPFVNRTTGVVTYERTAGQTVGSLNSIGNPVYAIAANNELTKSTMLQGGLEGEYKIAKFLKVTSRLGATKYYFRSRGFTDIKDGWLNADPTRTEAEFIALKTANPAVTTYANNSLSTSQQETFRWVWENFLTFQKKFGNHNVEAIAGMSREKVGIGNTIGGTGYDVPAKEQYWNINLGSSAYQKTLNQTYFTPRALASYFGRVQYNYDNRYYLTATLRRDGSSVFRATEEYWGTFPAIGLGWTVSNESFLGNVKWLDFLKVRANWGRLGNQDIPLNVSQILTNAGSSSYNYVFGPSQDLVFGAAYGTPAVGVTWETTEETGVGVDFAVLNNSLTGSIDYYHKLNKNTILNVTPGYTSPYEQNFYAHGAKVLNAGIEAVLNYNRAINKDLSFNVGVNYSYNKNEVKDVTPAYDGAIGGSLGNGQITKQLREGQPIYGWWMYEAEGVWQNAAEIAANPKIGSPIPGHLRYKDQNKDGVIDNRDKVFFGSYIPSSTYGINVGVNYKDFDLSIYGYGVGGNKVYNGLKGTRIDGGENISADVFNDRWTGDGSTNKHPGAARDSYASSYYLERGDYFRINNITLGYTFKRLYSSSSNLRLYITAQNPVIFTKYSGFSPEIASDGSPSGTTGIELSAYPTTRNFLIGLNVQF</sequence>
<comment type="subcellular location">
    <subcellularLocation>
        <location evidence="4">Cell outer membrane</location>
        <topology evidence="4">Multi-pass membrane protein</topology>
    </subcellularLocation>
</comment>
<dbReference type="Pfam" id="PF13715">
    <property type="entry name" value="CarbopepD_reg_2"/>
    <property type="match status" value="1"/>
</dbReference>
<evidence type="ECO:0000313" key="7">
    <source>
        <dbReference type="Proteomes" id="UP001597511"/>
    </source>
</evidence>
<dbReference type="NCBIfam" id="TIGR04056">
    <property type="entry name" value="OMP_RagA_SusC"/>
    <property type="match status" value="1"/>
</dbReference>
<keyword evidence="1 4" id="KW-0813">Transport</keyword>
<dbReference type="InterPro" id="IPR037066">
    <property type="entry name" value="Plug_dom_sf"/>
</dbReference>
<dbReference type="InterPro" id="IPR011662">
    <property type="entry name" value="Secretin/TonB_short_N"/>
</dbReference>
<name>A0ABW6A3J1_9BACT</name>
<dbReference type="SUPFAM" id="SSF49464">
    <property type="entry name" value="Carboxypeptidase regulatory domain-like"/>
    <property type="match status" value="1"/>
</dbReference>
<keyword evidence="3 4" id="KW-0998">Cell outer membrane</keyword>
<comment type="similarity">
    <text evidence="4">Belongs to the TonB-dependent receptor family.</text>
</comment>
<comment type="caution">
    <text evidence="6">The sequence shown here is derived from an EMBL/GenBank/DDBJ whole genome shotgun (WGS) entry which is preliminary data.</text>
</comment>
<evidence type="ECO:0000259" key="5">
    <source>
        <dbReference type="SMART" id="SM00965"/>
    </source>
</evidence>
<dbReference type="InterPro" id="IPR023996">
    <property type="entry name" value="TonB-dep_OMP_SusC/RagA"/>
</dbReference>
<dbReference type="Pfam" id="PF07715">
    <property type="entry name" value="Plug"/>
    <property type="match status" value="1"/>
</dbReference>
<dbReference type="InterPro" id="IPR012910">
    <property type="entry name" value="Plug_dom"/>
</dbReference>
<dbReference type="Gene3D" id="2.60.40.1120">
    <property type="entry name" value="Carboxypeptidase-like, regulatory domain"/>
    <property type="match status" value="1"/>
</dbReference>
<dbReference type="NCBIfam" id="TIGR04057">
    <property type="entry name" value="SusC_RagA_signa"/>
    <property type="match status" value="1"/>
</dbReference>
<dbReference type="SUPFAM" id="SSF56935">
    <property type="entry name" value="Porins"/>
    <property type="match status" value="1"/>
</dbReference>
<feature type="domain" description="Secretin/TonB short N-terminal" evidence="5">
    <location>
        <begin position="68"/>
        <end position="119"/>
    </location>
</feature>
<keyword evidence="4" id="KW-1134">Transmembrane beta strand</keyword>
<keyword evidence="2 4" id="KW-0472">Membrane</keyword>
<evidence type="ECO:0000256" key="1">
    <source>
        <dbReference type="ARBA" id="ARBA00022448"/>
    </source>
</evidence>